<gene>
    <name evidence="1" type="ORF">TNCV_3096811</name>
</gene>
<proteinExistence type="predicted"/>
<comment type="caution">
    <text evidence="1">The sequence shown here is derived from an EMBL/GenBank/DDBJ whole genome shotgun (WGS) entry which is preliminary data.</text>
</comment>
<organism evidence="1 2">
    <name type="scientific">Trichonephila clavipes</name>
    <name type="common">Golden silk orbweaver</name>
    <name type="synonym">Nephila clavipes</name>
    <dbReference type="NCBI Taxonomy" id="2585209"/>
    <lineage>
        <taxon>Eukaryota</taxon>
        <taxon>Metazoa</taxon>
        <taxon>Ecdysozoa</taxon>
        <taxon>Arthropoda</taxon>
        <taxon>Chelicerata</taxon>
        <taxon>Arachnida</taxon>
        <taxon>Araneae</taxon>
        <taxon>Araneomorphae</taxon>
        <taxon>Entelegynae</taxon>
        <taxon>Araneoidea</taxon>
        <taxon>Nephilidae</taxon>
        <taxon>Trichonephila</taxon>
    </lineage>
</organism>
<dbReference type="Gene3D" id="3.30.420.10">
    <property type="entry name" value="Ribonuclease H-like superfamily/Ribonuclease H"/>
    <property type="match status" value="1"/>
</dbReference>
<dbReference type="Proteomes" id="UP000887159">
    <property type="component" value="Unassembled WGS sequence"/>
</dbReference>
<evidence type="ECO:0000313" key="1">
    <source>
        <dbReference type="EMBL" id="GFY12127.1"/>
    </source>
</evidence>
<dbReference type="GO" id="GO:0003676">
    <property type="term" value="F:nucleic acid binding"/>
    <property type="evidence" value="ECO:0007669"/>
    <property type="project" value="InterPro"/>
</dbReference>
<accession>A0A8X6VBG4</accession>
<reference evidence="1" key="1">
    <citation type="submission" date="2020-08" db="EMBL/GenBank/DDBJ databases">
        <title>Multicomponent nature underlies the extraordinary mechanical properties of spider dragline silk.</title>
        <authorList>
            <person name="Kono N."/>
            <person name="Nakamura H."/>
            <person name="Mori M."/>
            <person name="Yoshida Y."/>
            <person name="Ohtoshi R."/>
            <person name="Malay A.D."/>
            <person name="Moran D.A.P."/>
            <person name="Tomita M."/>
            <person name="Numata K."/>
            <person name="Arakawa K."/>
        </authorList>
    </citation>
    <scope>NUCLEOTIDE SEQUENCE</scope>
</reference>
<dbReference type="EMBL" id="BMAU01021310">
    <property type="protein sequence ID" value="GFY12127.1"/>
    <property type="molecule type" value="Genomic_DNA"/>
</dbReference>
<dbReference type="AlphaFoldDB" id="A0A8X6VBG4"/>
<keyword evidence="2" id="KW-1185">Reference proteome</keyword>
<name>A0A8X6VBG4_TRICX</name>
<protein>
    <submittedName>
        <fullName evidence="1">Uncharacterized protein</fullName>
    </submittedName>
</protein>
<evidence type="ECO:0000313" key="2">
    <source>
        <dbReference type="Proteomes" id="UP000887159"/>
    </source>
</evidence>
<dbReference type="InterPro" id="IPR036397">
    <property type="entry name" value="RNaseH_sf"/>
</dbReference>
<sequence>MAPQSSDLNPTEHLRFLLERRIRQHNVSSKHMLKSVLKNQWEKISAEETQDLLVQCGNDFRRFTNDEINQPATK</sequence>